<dbReference type="PANTHER" id="PTHR36839">
    <property type="entry name" value="METALLO-BETA-LACTAMASE FAMILY PROTEIN (AFU_ORTHOLOGUE AFUA_5G12770)"/>
    <property type="match status" value="1"/>
</dbReference>
<name>A0ABR1UZN3_9PEZI</name>
<dbReference type="InterPro" id="IPR036866">
    <property type="entry name" value="RibonucZ/Hydroxyglut_hydro"/>
</dbReference>
<evidence type="ECO:0000259" key="1">
    <source>
        <dbReference type="SMART" id="SM00849"/>
    </source>
</evidence>
<dbReference type="Proteomes" id="UP001480595">
    <property type="component" value="Unassembled WGS sequence"/>
</dbReference>
<proteinExistence type="predicted"/>
<dbReference type="GeneID" id="92091485"/>
<evidence type="ECO:0000313" key="2">
    <source>
        <dbReference type="EMBL" id="KAK8064375.1"/>
    </source>
</evidence>
<dbReference type="SUPFAM" id="SSF56281">
    <property type="entry name" value="Metallo-hydrolase/oxidoreductase"/>
    <property type="match status" value="1"/>
</dbReference>
<keyword evidence="3" id="KW-1185">Reference proteome</keyword>
<protein>
    <submittedName>
        <fullName evidence="2">Beta-lactamase-like protein</fullName>
    </submittedName>
</protein>
<dbReference type="SMART" id="SM00849">
    <property type="entry name" value="Lactamase_B"/>
    <property type="match status" value="1"/>
</dbReference>
<dbReference type="Pfam" id="PF00753">
    <property type="entry name" value="Lactamase_B"/>
    <property type="match status" value="1"/>
</dbReference>
<dbReference type="Gene3D" id="3.60.15.10">
    <property type="entry name" value="Ribonuclease Z/Hydroxyacylglutathione hydrolase-like"/>
    <property type="match status" value="1"/>
</dbReference>
<gene>
    <name evidence="2" type="ORF">PG994_007013</name>
</gene>
<evidence type="ECO:0000313" key="3">
    <source>
        <dbReference type="Proteomes" id="UP001480595"/>
    </source>
</evidence>
<organism evidence="2 3">
    <name type="scientific">Apiospora phragmitis</name>
    <dbReference type="NCBI Taxonomy" id="2905665"/>
    <lineage>
        <taxon>Eukaryota</taxon>
        <taxon>Fungi</taxon>
        <taxon>Dikarya</taxon>
        <taxon>Ascomycota</taxon>
        <taxon>Pezizomycotina</taxon>
        <taxon>Sordariomycetes</taxon>
        <taxon>Xylariomycetidae</taxon>
        <taxon>Amphisphaeriales</taxon>
        <taxon>Apiosporaceae</taxon>
        <taxon>Apiospora</taxon>
    </lineage>
</organism>
<dbReference type="EMBL" id="JAQQWL010000007">
    <property type="protein sequence ID" value="KAK8064375.1"/>
    <property type="molecule type" value="Genomic_DNA"/>
</dbReference>
<dbReference type="InterPro" id="IPR001279">
    <property type="entry name" value="Metallo-B-lactamas"/>
</dbReference>
<comment type="caution">
    <text evidence="2">The sequence shown here is derived from an EMBL/GenBank/DDBJ whole genome shotgun (WGS) entry which is preliminary data.</text>
</comment>
<dbReference type="PANTHER" id="PTHR36839:SF1">
    <property type="entry name" value="METALLO-BETA-LACTAMASE FAMILY PROTEIN (AFU_ORTHOLOGUE AFUA_5G12770)"/>
    <property type="match status" value="1"/>
</dbReference>
<dbReference type="RefSeq" id="XP_066715364.1">
    <property type="nucleotide sequence ID" value="XM_066858422.1"/>
</dbReference>
<feature type="domain" description="Metallo-beta-lactamase" evidence="1">
    <location>
        <begin position="104"/>
        <end position="298"/>
    </location>
</feature>
<sequence length="352" mass="39579">MSADVGPPYDPSRTGAWLVCAACGTQFPTADRQAVKTCFICDDPRQFTPPTGQRFTTLDDLRSHHRNTFTPLFSRTSLPGSGDDDGGDGWAFTSIVTEPKVAIGQRAILIRTPRHGNVLWDCVTLLDEWTVDQIRALGGLGAIVVSHPHYYSTHLDWARAFDCPVYLAAEDRGWLAQTSAEQYQVFIPEGAEEWELRLKPSSYDERGQSQRQGRQEPSPSGITILKLGGHFPGSLVLLYRRRLLVADTLLTTPAGLGSWHADAVGEARHRPRGMNSYAFMWSIPNMIPLPPDELARMWKILKRHEFRSTHGAFLNTDIVETEARMKRRVLDSMQIQIRHMGYTDHALLKEDI</sequence>
<reference evidence="2 3" key="1">
    <citation type="submission" date="2023-01" db="EMBL/GenBank/DDBJ databases">
        <title>Analysis of 21 Apiospora genomes using comparative genomics revels a genus with tremendous synthesis potential of carbohydrate active enzymes and secondary metabolites.</title>
        <authorList>
            <person name="Sorensen T."/>
        </authorList>
    </citation>
    <scope>NUCLEOTIDE SEQUENCE [LARGE SCALE GENOMIC DNA]</scope>
    <source>
        <strain evidence="2 3">CBS 135458</strain>
    </source>
</reference>
<accession>A0ABR1UZN3</accession>